<dbReference type="PANTHER" id="PTHR45967">
    <property type="entry name" value="G-BOX-BINDING FACTOR 3-RELATED"/>
    <property type="match status" value="1"/>
</dbReference>
<feature type="region of interest" description="Disordered" evidence="8">
    <location>
        <begin position="239"/>
        <end position="262"/>
    </location>
</feature>
<reference evidence="10" key="1">
    <citation type="journal article" date="2014" name="Nat. Commun.">
        <title>The tobacco genome sequence and its comparison with those of tomato and potato.</title>
        <authorList>
            <person name="Sierro N."/>
            <person name="Battey J.N."/>
            <person name="Ouadi S."/>
            <person name="Bakaher N."/>
            <person name="Bovet L."/>
            <person name="Willig A."/>
            <person name="Goepfert S."/>
            <person name="Peitsch M.C."/>
            <person name="Ivanov N.V."/>
        </authorList>
    </citation>
    <scope>NUCLEOTIDE SEQUENCE [LARGE SCALE GENOMIC DNA]</scope>
</reference>
<accession>A0A1S4BLW2</accession>
<dbReference type="PROSITE" id="PS50217">
    <property type="entry name" value="BZIP"/>
    <property type="match status" value="1"/>
</dbReference>
<evidence type="ECO:0000256" key="1">
    <source>
        <dbReference type="ARBA" id="ARBA00004123"/>
    </source>
</evidence>
<comment type="subcellular location">
    <subcellularLocation>
        <location evidence="1">Nucleus</location>
    </subcellularLocation>
</comment>
<dbReference type="PaxDb" id="4097-A0A1S4BLW2"/>
<dbReference type="GO" id="GO:0006355">
    <property type="term" value="P:regulation of DNA-templated transcription"/>
    <property type="evidence" value="ECO:0000318"/>
    <property type="project" value="GO_Central"/>
</dbReference>
<dbReference type="CDD" id="cd14702">
    <property type="entry name" value="bZIP_plant_GBF1"/>
    <property type="match status" value="1"/>
</dbReference>
<dbReference type="STRING" id="4097.A0A1S4BLW2"/>
<evidence type="ECO:0000313" key="10">
    <source>
        <dbReference type="Proteomes" id="UP000790787"/>
    </source>
</evidence>
<keyword evidence="4" id="KW-0238">DNA-binding</keyword>
<keyword evidence="5" id="KW-0804">Transcription</keyword>
<protein>
    <submittedName>
        <fullName evidence="11">Uncharacterized protein LOC107809726</fullName>
    </submittedName>
</protein>
<name>A0A1S4BLW2_TOBAC</name>
<proteinExistence type="inferred from homology"/>
<evidence type="ECO:0000256" key="6">
    <source>
        <dbReference type="ARBA" id="ARBA00023242"/>
    </source>
</evidence>
<reference evidence="11" key="2">
    <citation type="submission" date="2025-08" db="UniProtKB">
        <authorList>
            <consortium name="RefSeq"/>
        </authorList>
    </citation>
    <scope>IDENTIFICATION</scope>
    <source>
        <tissue evidence="11">Leaf</tissue>
    </source>
</reference>
<dbReference type="RefSeq" id="XP_016489881.1">
    <property type="nucleotide sequence ID" value="XM_016634395.2"/>
</dbReference>
<dbReference type="Proteomes" id="UP000790787">
    <property type="component" value="Chromosome 5"/>
</dbReference>
<dbReference type="SMART" id="SM00338">
    <property type="entry name" value="BRLZ"/>
    <property type="match status" value="1"/>
</dbReference>
<dbReference type="GO" id="GO:0005634">
    <property type="term" value="C:nucleus"/>
    <property type="evidence" value="ECO:0000318"/>
    <property type="project" value="GO_Central"/>
</dbReference>
<dbReference type="PANTHER" id="PTHR45967:SF28">
    <property type="entry name" value="BASIC-LEUCINE ZIPPER (BZIP) TRANSCRIPTION FACTOR FAMILY PROTEIN"/>
    <property type="match status" value="1"/>
</dbReference>
<keyword evidence="3" id="KW-0805">Transcription regulation</keyword>
<evidence type="ECO:0000259" key="9">
    <source>
        <dbReference type="PROSITE" id="PS50217"/>
    </source>
</evidence>
<organism evidence="10 11">
    <name type="scientific">Nicotiana tabacum</name>
    <name type="common">Common tobacco</name>
    <dbReference type="NCBI Taxonomy" id="4097"/>
    <lineage>
        <taxon>Eukaryota</taxon>
        <taxon>Viridiplantae</taxon>
        <taxon>Streptophyta</taxon>
        <taxon>Embryophyta</taxon>
        <taxon>Tracheophyta</taxon>
        <taxon>Spermatophyta</taxon>
        <taxon>Magnoliopsida</taxon>
        <taxon>eudicotyledons</taxon>
        <taxon>Gunneridae</taxon>
        <taxon>Pentapetalae</taxon>
        <taxon>asterids</taxon>
        <taxon>lamiids</taxon>
        <taxon>Solanales</taxon>
        <taxon>Solanaceae</taxon>
        <taxon>Nicotianoideae</taxon>
        <taxon>Nicotianeae</taxon>
        <taxon>Nicotiana</taxon>
    </lineage>
</organism>
<feature type="compositionally biased region" description="Basic and acidic residues" evidence="8">
    <location>
        <begin position="251"/>
        <end position="262"/>
    </location>
</feature>
<dbReference type="GO" id="GO:0003700">
    <property type="term" value="F:DNA-binding transcription factor activity"/>
    <property type="evidence" value="ECO:0007669"/>
    <property type="project" value="InterPro"/>
</dbReference>
<feature type="coiled-coil region" evidence="7">
    <location>
        <begin position="127"/>
        <end position="168"/>
    </location>
</feature>
<evidence type="ECO:0000256" key="8">
    <source>
        <dbReference type="SAM" id="MobiDB-lite"/>
    </source>
</evidence>
<evidence type="ECO:0000313" key="11">
    <source>
        <dbReference type="RefSeq" id="XP_016489881.1"/>
    </source>
</evidence>
<dbReference type="InterPro" id="IPR044827">
    <property type="entry name" value="GBF-like"/>
</dbReference>
<dbReference type="RefSeq" id="XP_016489881.1">
    <property type="nucleotide sequence ID" value="XM_016634395.1"/>
</dbReference>
<dbReference type="InterPro" id="IPR004827">
    <property type="entry name" value="bZIP"/>
</dbReference>
<comment type="similarity">
    <text evidence="2">Belongs to the bZIP family.</text>
</comment>
<keyword evidence="7" id="KW-0175">Coiled coil</keyword>
<feature type="domain" description="BZIP" evidence="9">
    <location>
        <begin position="102"/>
        <end position="165"/>
    </location>
</feature>
<evidence type="ECO:0000256" key="2">
    <source>
        <dbReference type="ARBA" id="ARBA00007163"/>
    </source>
</evidence>
<evidence type="ECO:0000256" key="7">
    <source>
        <dbReference type="SAM" id="Coils"/>
    </source>
</evidence>
<dbReference type="KEGG" id="nta:107809726"/>
<dbReference type="GeneID" id="107809726"/>
<evidence type="ECO:0000256" key="5">
    <source>
        <dbReference type="ARBA" id="ARBA00023163"/>
    </source>
</evidence>
<evidence type="ECO:0000256" key="3">
    <source>
        <dbReference type="ARBA" id="ARBA00023015"/>
    </source>
</evidence>
<keyword evidence="6" id="KW-0539">Nucleus</keyword>
<evidence type="ECO:0000256" key="4">
    <source>
        <dbReference type="ARBA" id="ARBA00023125"/>
    </source>
</evidence>
<dbReference type="Pfam" id="PF00170">
    <property type="entry name" value="bZIP_1"/>
    <property type="match status" value="1"/>
</dbReference>
<dbReference type="AlphaFoldDB" id="A0A1S4BLW2"/>
<sequence length="280" mass="31316">MNYEEIHKSAPCTADGRFSDDKLVEFEWEAAEALARLSHPVTGDVQLCMDARDAAGLYSTEQEIAIQSEDESELDTSLLCASNNPPVTSGKLRQDLTEAEKEGRRLRRVFANRESARQTIRRRQAMQEELTRKAADLALENENLKKNKELAAAEYSSLRNKNNSLKTQMAKIVKAEVQETDDESKLITSVETPSTSTTFPTFLHNQTQATPFFWSFQPLDGLPLQSGSQSISGITRQLPIPLGEFKPSDQLTRKSRDDEQARDSFIYTSVPLADAIPCAK</sequence>
<gene>
    <name evidence="11" type="primary">LOC107809726</name>
</gene>
<keyword evidence="10" id="KW-1185">Reference proteome</keyword>
<dbReference type="GO" id="GO:0043565">
    <property type="term" value="F:sequence-specific DNA binding"/>
    <property type="evidence" value="ECO:0000318"/>
    <property type="project" value="GO_Central"/>
</dbReference>
<dbReference type="OrthoDB" id="1928614at2759"/>
<dbReference type="InterPro" id="IPR045314">
    <property type="entry name" value="bZIP_plant_GBF1"/>
</dbReference>